<dbReference type="RefSeq" id="XP_067758772.1">
    <property type="nucleotide sequence ID" value="XM_067902275.1"/>
</dbReference>
<dbReference type="EMBL" id="JAFJZO010000013">
    <property type="protein sequence ID" value="KAG5509620.1"/>
    <property type="molecule type" value="Genomic_DNA"/>
</dbReference>
<keyword evidence="1" id="KW-0812">Transmembrane</keyword>
<keyword evidence="1" id="KW-1133">Transmembrane helix</keyword>
<feature type="transmembrane region" description="Helical" evidence="1">
    <location>
        <begin position="31"/>
        <end position="52"/>
    </location>
</feature>
<dbReference type="Proteomes" id="UP000674318">
    <property type="component" value="Chromosome 13"/>
</dbReference>
<evidence type="ECO:0000313" key="3">
    <source>
        <dbReference type="Proteomes" id="UP000674318"/>
    </source>
</evidence>
<dbReference type="GeneID" id="94292352"/>
<comment type="caution">
    <text evidence="2">The sequence shown here is derived from an EMBL/GenBank/DDBJ whole genome shotgun (WGS) entry which is preliminary data.</text>
</comment>
<name>A0A836IYV5_9TRYP</name>
<dbReference type="AlphaFoldDB" id="A0A836IYV5"/>
<keyword evidence="3" id="KW-1185">Reference proteome</keyword>
<keyword evidence="1" id="KW-0472">Membrane</keyword>
<reference evidence="2 3" key="1">
    <citation type="submission" date="2021-02" db="EMBL/GenBank/DDBJ databases">
        <title>Porcisia hertigi Genome sequencing and assembly.</title>
        <authorList>
            <person name="Almutairi H."/>
            <person name="Gatherer D."/>
        </authorList>
    </citation>
    <scope>NUCLEOTIDE SEQUENCE [LARGE SCALE GENOMIC DNA]</scope>
    <source>
        <strain evidence="2 3">C119</strain>
    </source>
</reference>
<sequence>MLAGNGVVGTGSGSQAQQATSLFLRDVKHLLRWHAVATSVALAATPVVYQVVRIVAHRYRAELVNLAKNAVQREELFRGEEEDGVLIDPPEQGGMSVSYSGAERISREVERGASPVAAAAASGGVEGSDYRTKTSPPSFQPSASTFALGVGRRHAWAVSSFAREVLAAQRAPNVQFVRTCSWSAVRQYNVVVLRAATTSCLVSVATFTVLYAGCRALDHAVPFGTSPAAAAAKDMAPRSLLKAFVTEPLFMTVAPPTPAVNSTYGLYCFSVSAAGVWSRLFPLFGAVQTLWQCLTGCTQSLHAEWRGGSITPSSSSSSHALADSVWASLSPRGYFIVSLLPRLPPRIAAGLLWVGRRTFTAVVRRWYTASWFASRAPRVGAPAATGAAVSPSESTCASTVAAGGGALNNSTLSQRRRRRKSAGGRVHSLLAKVLALAVGDVAFAGLVFLATSYASGIPSTSSSWVSLGLNTTTQYTVYCWSEAICSALRMVSLL</sequence>
<gene>
    <name evidence="2" type="ORF">JKF63_06325</name>
</gene>
<protein>
    <submittedName>
        <fullName evidence="2">Uncharacterized protein</fullName>
    </submittedName>
</protein>
<organism evidence="2 3">
    <name type="scientific">Porcisia hertigi</name>
    <dbReference type="NCBI Taxonomy" id="2761500"/>
    <lineage>
        <taxon>Eukaryota</taxon>
        <taxon>Discoba</taxon>
        <taxon>Euglenozoa</taxon>
        <taxon>Kinetoplastea</taxon>
        <taxon>Metakinetoplastina</taxon>
        <taxon>Trypanosomatida</taxon>
        <taxon>Trypanosomatidae</taxon>
        <taxon>Leishmaniinae</taxon>
        <taxon>Porcisia</taxon>
    </lineage>
</organism>
<accession>A0A836IYV5</accession>
<proteinExistence type="predicted"/>
<dbReference type="KEGG" id="phet:94292352"/>
<evidence type="ECO:0000256" key="1">
    <source>
        <dbReference type="SAM" id="Phobius"/>
    </source>
</evidence>
<dbReference type="OrthoDB" id="264150at2759"/>
<evidence type="ECO:0000313" key="2">
    <source>
        <dbReference type="EMBL" id="KAG5509620.1"/>
    </source>
</evidence>